<dbReference type="STRING" id="1036612.A0A1L9TDX9"/>
<dbReference type="EMBL" id="KV878588">
    <property type="protein sequence ID" value="OJJ57634.1"/>
    <property type="molecule type" value="Genomic_DNA"/>
</dbReference>
<proteinExistence type="predicted"/>
<evidence type="ECO:0000313" key="3">
    <source>
        <dbReference type="Proteomes" id="UP000184356"/>
    </source>
</evidence>
<dbReference type="OrthoDB" id="9979195at2759"/>
<dbReference type="InterPro" id="IPR041411">
    <property type="entry name" value="Ldi"/>
</dbReference>
<dbReference type="RefSeq" id="XP_040701440.1">
    <property type="nucleotide sequence ID" value="XM_040847319.1"/>
</dbReference>
<name>A0A1L9TDX9_9EURO</name>
<gene>
    <name evidence="2" type="ORF">ASPSYDRAFT_46792</name>
</gene>
<dbReference type="VEuPathDB" id="FungiDB:ASPSYDRAFT_46792"/>
<accession>A0A1L9TDX9</accession>
<feature type="domain" description="Linalool dehydratase/isomerase" evidence="1">
    <location>
        <begin position="38"/>
        <end position="96"/>
    </location>
</feature>
<evidence type="ECO:0000259" key="1">
    <source>
        <dbReference type="Pfam" id="PF18566"/>
    </source>
</evidence>
<dbReference type="GeneID" id="63763392"/>
<keyword evidence="3" id="KW-1185">Reference proteome</keyword>
<dbReference type="Pfam" id="PF18566">
    <property type="entry name" value="Ldi"/>
    <property type="match status" value="1"/>
</dbReference>
<sequence>MNIKELVKTESADLEGRTTIAHALKRAMAEANGEPLGLMKNKYLRFWYKPTTFGPMAQWLCEVAGSRDLDKVLKHADQYMGPAWKDGGLYYQRQDEGWDAEGIIFMSRRFRGMWQFDMRDWMLRIGRRLCGITRGRRRRSTADRGLVRLASRSLTW</sequence>
<protein>
    <recommendedName>
        <fullName evidence="1">Linalool dehydratase/isomerase domain-containing protein</fullName>
    </recommendedName>
</protein>
<organism evidence="2 3">
    <name type="scientific">Aspergillus sydowii CBS 593.65</name>
    <dbReference type="NCBI Taxonomy" id="1036612"/>
    <lineage>
        <taxon>Eukaryota</taxon>
        <taxon>Fungi</taxon>
        <taxon>Dikarya</taxon>
        <taxon>Ascomycota</taxon>
        <taxon>Pezizomycotina</taxon>
        <taxon>Eurotiomycetes</taxon>
        <taxon>Eurotiomycetidae</taxon>
        <taxon>Eurotiales</taxon>
        <taxon>Aspergillaceae</taxon>
        <taxon>Aspergillus</taxon>
        <taxon>Aspergillus subgen. Nidulantes</taxon>
    </lineage>
</organism>
<dbReference type="AlphaFoldDB" id="A0A1L9TDX9"/>
<evidence type="ECO:0000313" key="2">
    <source>
        <dbReference type="EMBL" id="OJJ57634.1"/>
    </source>
</evidence>
<reference evidence="3" key="1">
    <citation type="journal article" date="2017" name="Genome Biol.">
        <title>Comparative genomics reveals high biological diversity and specific adaptations in the industrially and medically important fungal genus Aspergillus.</title>
        <authorList>
            <person name="de Vries R.P."/>
            <person name="Riley R."/>
            <person name="Wiebenga A."/>
            <person name="Aguilar-Osorio G."/>
            <person name="Amillis S."/>
            <person name="Uchima C.A."/>
            <person name="Anderluh G."/>
            <person name="Asadollahi M."/>
            <person name="Askin M."/>
            <person name="Barry K."/>
            <person name="Battaglia E."/>
            <person name="Bayram O."/>
            <person name="Benocci T."/>
            <person name="Braus-Stromeyer S.A."/>
            <person name="Caldana C."/>
            <person name="Canovas D."/>
            <person name="Cerqueira G.C."/>
            <person name="Chen F."/>
            <person name="Chen W."/>
            <person name="Choi C."/>
            <person name="Clum A."/>
            <person name="Dos Santos R.A."/>
            <person name="Damasio A.R."/>
            <person name="Diallinas G."/>
            <person name="Emri T."/>
            <person name="Fekete E."/>
            <person name="Flipphi M."/>
            <person name="Freyberg S."/>
            <person name="Gallo A."/>
            <person name="Gournas C."/>
            <person name="Habgood R."/>
            <person name="Hainaut M."/>
            <person name="Harispe M.L."/>
            <person name="Henrissat B."/>
            <person name="Hilden K.S."/>
            <person name="Hope R."/>
            <person name="Hossain A."/>
            <person name="Karabika E."/>
            <person name="Karaffa L."/>
            <person name="Karanyi Z."/>
            <person name="Krasevec N."/>
            <person name="Kuo A."/>
            <person name="Kusch H."/>
            <person name="LaButti K."/>
            <person name="Lagendijk E.L."/>
            <person name="Lapidus A."/>
            <person name="Levasseur A."/>
            <person name="Lindquist E."/>
            <person name="Lipzen A."/>
            <person name="Logrieco A.F."/>
            <person name="MacCabe A."/>
            <person name="Maekelae M.R."/>
            <person name="Malavazi I."/>
            <person name="Melin P."/>
            <person name="Meyer V."/>
            <person name="Mielnichuk N."/>
            <person name="Miskei M."/>
            <person name="Molnar A.P."/>
            <person name="Mule G."/>
            <person name="Ngan C.Y."/>
            <person name="Orejas M."/>
            <person name="Orosz E."/>
            <person name="Ouedraogo J.P."/>
            <person name="Overkamp K.M."/>
            <person name="Park H.-S."/>
            <person name="Perrone G."/>
            <person name="Piumi F."/>
            <person name="Punt P.J."/>
            <person name="Ram A.F."/>
            <person name="Ramon A."/>
            <person name="Rauscher S."/>
            <person name="Record E."/>
            <person name="Riano-Pachon D.M."/>
            <person name="Robert V."/>
            <person name="Roehrig J."/>
            <person name="Ruller R."/>
            <person name="Salamov A."/>
            <person name="Salih N.S."/>
            <person name="Samson R.A."/>
            <person name="Sandor E."/>
            <person name="Sanguinetti M."/>
            <person name="Schuetze T."/>
            <person name="Sepcic K."/>
            <person name="Shelest E."/>
            <person name="Sherlock G."/>
            <person name="Sophianopoulou V."/>
            <person name="Squina F.M."/>
            <person name="Sun H."/>
            <person name="Susca A."/>
            <person name="Todd R.B."/>
            <person name="Tsang A."/>
            <person name="Unkles S.E."/>
            <person name="van de Wiele N."/>
            <person name="van Rossen-Uffink D."/>
            <person name="Oliveira J.V."/>
            <person name="Vesth T.C."/>
            <person name="Visser J."/>
            <person name="Yu J.-H."/>
            <person name="Zhou M."/>
            <person name="Andersen M.R."/>
            <person name="Archer D.B."/>
            <person name="Baker S.E."/>
            <person name="Benoit I."/>
            <person name="Brakhage A.A."/>
            <person name="Braus G.H."/>
            <person name="Fischer R."/>
            <person name="Frisvad J.C."/>
            <person name="Goldman G.H."/>
            <person name="Houbraken J."/>
            <person name="Oakley B."/>
            <person name="Pocsi I."/>
            <person name="Scazzocchio C."/>
            <person name="Seiboth B."/>
            <person name="vanKuyk P.A."/>
            <person name="Wortman J."/>
            <person name="Dyer P.S."/>
            <person name="Grigoriev I.V."/>
        </authorList>
    </citation>
    <scope>NUCLEOTIDE SEQUENCE [LARGE SCALE GENOMIC DNA]</scope>
    <source>
        <strain evidence="3">CBS 593.65</strain>
    </source>
</reference>
<dbReference type="Proteomes" id="UP000184356">
    <property type="component" value="Unassembled WGS sequence"/>
</dbReference>